<evidence type="ECO:0000256" key="5">
    <source>
        <dbReference type="ARBA" id="ARBA00023204"/>
    </source>
</evidence>
<evidence type="ECO:0000256" key="3">
    <source>
        <dbReference type="ARBA" id="ARBA00022763"/>
    </source>
</evidence>
<dbReference type="SUPFAM" id="SSF52980">
    <property type="entry name" value="Restriction endonuclease-like"/>
    <property type="match status" value="1"/>
</dbReference>
<evidence type="ECO:0000256" key="1">
    <source>
        <dbReference type="ARBA" id="ARBA00022722"/>
    </source>
</evidence>
<evidence type="ECO:0000256" key="4">
    <source>
        <dbReference type="ARBA" id="ARBA00022801"/>
    </source>
</evidence>
<dbReference type="Pfam" id="PF03852">
    <property type="entry name" value="Vsr"/>
    <property type="match status" value="2"/>
</dbReference>
<keyword evidence="1" id="KW-0540">Nuclease</keyword>
<accession>A0ABQ0RIK5</accession>
<keyword evidence="8" id="KW-1185">Reference proteome</keyword>
<keyword evidence="5" id="KW-0234">DNA repair</keyword>
<dbReference type="Proteomes" id="UP000316242">
    <property type="component" value="Unassembled WGS sequence"/>
</dbReference>
<dbReference type="InterPro" id="IPR011335">
    <property type="entry name" value="Restrct_endonuc-II-like"/>
</dbReference>
<reference evidence="7 8" key="1">
    <citation type="submission" date="2019-06" db="EMBL/GenBank/DDBJ databases">
        <title>Whole genome shotgun sequence of Glutamicibacter nicotianae NBRC 14234.</title>
        <authorList>
            <person name="Hosoyama A."/>
            <person name="Uohara A."/>
            <person name="Ohji S."/>
            <person name="Ichikawa N."/>
        </authorList>
    </citation>
    <scope>NUCLEOTIDE SEQUENCE [LARGE SCALE GENOMIC DNA]</scope>
    <source>
        <strain evidence="7 8">NBRC 14234</strain>
    </source>
</reference>
<proteinExistence type="inferred from homology"/>
<name>A0ABQ0RIK5_GLUNI</name>
<dbReference type="CDD" id="cd00221">
    <property type="entry name" value="Vsr"/>
    <property type="match status" value="1"/>
</dbReference>
<organism evidence="7 8">
    <name type="scientific">Glutamicibacter nicotianae</name>
    <name type="common">Arthrobacter nicotianae</name>
    <dbReference type="NCBI Taxonomy" id="37929"/>
    <lineage>
        <taxon>Bacteria</taxon>
        <taxon>Bacillati</taxon>
        <taxon>Actinomycetota</taxon>
        <taxon>Actinomycetes</taxon>
        <taxon>Micrococcales</taxon>
        <taxon>Micrococcaceae</taxon>
        <taxon>Glutamicibacter</taxon>
    </lineage>
</organism>
<dbReference type="RefSeq" id="WP_307723199.1">
    <property type="nucleotide sequence ID" value="NZ_BAAAWM010000001.1"/>
</dbReference>
<dbReference type="Gene3D" id="3.40.960.10">
    <property type="entry name" value="VSR Endonuclease"/>
    <property type="match status" value="1"/>
</dbReference>
<dbReference type="NCBIfam" id="TIGR00632">
    <property type="entry name" value="vsr"/>
    <property type="match status" value="1"/>
</dbReference>
<comment type="similarity">
    <text evidence="6">Belongs to the Vsr family.</text>
</comment>
<evidence type="ECO:0000256" key="6">
    <source>
        <dbReference type="ARBA" id="ARBA00029466"/>
    </source>
</evidence>
<sequence>MASASHPVNAQPATHGLVSGAQWTMDIMSAAQRSRLMSRISSKNTGPELALRRLLHAAGYRYRVHGILPAQQVARLRSLHPGIPLRGGKLPGSPDLVFSARRKAIFVNGCFWHGHDCPVGQRRPASNTGYWNPKLDANIARDQRNRRDLEALGWESLTLWECELKTMDDVLRRAASFLGPVRIAQRGATAQDPPQGTGVG</sequence>
<protein>
    <submittedName>
        <fullName evidence="7">Very short patch repair endonuclease</fullName>
    </submittedName>
</protein>
<keyword evidence="4" id="KW-0378">Hydrolase</keyword>
<evidence type="ECO:0000313" key="8">
    <source>
        <dbReference type="Proteomes" id="UP000316242"/>
    </source>
</evidence>
<comment type="caution">
    <text evidence="7">The sequence shown here is derived from an EMBL/GenBank/DDBJ whole genome shotgun (WGS) entry which is preliminary data.</text>
</comment>
<gene>
    <name evidence="7" type="ORF">ANI01nite_07970</name>
</gene>
<dbReference type="InterPro" id="IPR004603">
    <property type="entry name" value="DNA_mismatch_endonuc_vsr"/>
</dbReference>
<keyword evidence="3" id="KW-0227">DNA damage</keyword>
<dbReference type="GO" id="GO:0004519">
    <property type="term" value="F:endonuclease activity"/>
    <property type="evidence" value="ECO:0007669"/>
    <property type="project" value="UniProtKB-KW"/>
</dbReference>
<evidence type="ECO:0000313" key="7">
    <source>
        <dbReference type="EMBL" id="GEC11594.1"/>
    </source>
</evidence>
<evidence type="ECO:0000256" key="2">
    <source>
        <dbReference type="ARBA" id="ARBA00022759"/>
    </source>
</evidence>
<dbReference type="EMBL" id="BJNE01000002">
    <property type="protein sequence ID" value="GEC11594.1"/>
    <property type="molecule type" value="Genomic_DNA"/>
</dbReference>
<keyword evidence="2 7" id="KW-0255">Endonuclease</keyword>